<dbReference type="GO" id="GO:0004497">
    <property type="term" value="F:monooxygenase activity"/>
    <property type="evidence" value="ECO:0007669"/>
    <property type="project" value="UniProtKB-KW"/>
</dbReference>
<feature type="compositionally biased region" description="Basic and acidic residues" evidence="11">
    <location>
        <begin position="1"/>
        <end position="11"/>
    </location>
</feature>
<feature type="region of interest" description="Disordered" evidence="11">
    <location>
        <begin position="1"/>
        <end position="20"/>
    </location>
</feature>
<evidence type="ECO:0000256" key="11">
    <source>
        <dbReference type="SAM" id="MobiDB-lite"/>
    </source>
</evidence>
<comment type="similarity">
    <text evidence="2">Belongs to the cytochrome P450 family.</text>
</comment>
<protein>
    <submittedName>
        <fullName evidence="12">Uncharacterized protein</fullName>
    </submittedName>
</protein>
<evidence type="ECO:0000256" key="5">
    <source>
        <dbReference type="ARBA" id="ARBA00022723"/>
    </source>
</evidence>
<sequence length="387" mass="44044">MGSTNKGERPTGRTLTKGLRNNVSTERSLKIQIIKDPATPPYLRCAAPSCNGEVGLIPPASSSRGCCRRSQSTKNFSSRPDIKVAPVPHPGSESVKIEKRLEKIRNKLRRQGINGPEPALLYGNTQEMKRIRQEIRCVQRQDTNMNNYISIIFPHFLHWRKTYEPVFLYSTGAVEILHVAQLEMVKDMGCWTTSELEEPHYLMRSRKPLLGEGILSANGDLWAYEKKILAPKFFMEKIKVAPVPHPGSESVKIEKRLEKIRNKLRRQGINGPEPALLYGITQEMKRIGQEISLIYYVIARCLEIRTEPVFLYSTGAVEILHVAQPEMVKDMGCWTTSELAKPHYLMRSRKPLLGEGILSANGDLWAYEKKILAPKFFMEKIKVINFT</sequence>
<dbReference type="PANTHER" id="PTHR24282:SF99">
    <property type="entry name" value="CYTOCHROME P450 714A1"/>
    <property type="match status" value="1"/>
</dbReference>
<dbReference type="Proteomes" id="UP000275267">
    <property type="component" value="Unassembled WGS sequence"/>
</dbReference>
<dbReference type="AlphaFoldDB" id="A0A3L6S0I4"/>
<evidence type="ECO:0000256" key="4">
    <source>
        <dbReference type="ARBA" id="ARBA00022692"/>
    </source>
</evidence>
<feature type="region of interest" description="Disordered" evidence="11">
    <location>
        <begin position="71"/>
        <end position="92"/>
    </location>
</feature>
<reference evidence="13" key="1">
    <citation type="journal article" date="2019" name="Nat. Commun.">
        <title>The genome of broomcorn millet.</title>
        <authorList>
            <person name="Zou C."/>
            <person name="Miki D."/>
            <person name="Li D."/>
            <person name="Tang Q."/>
            <person name="Xiao L."/>
            <person name="Rajput S."/>
            <person name="Deng P."/>
            <person name="Jia W."/>
            <person name="Huang R."/>
            <person name="Zhang M."/>
            <person name="Sun Y."/>
            <person name="Hu J."/>
            <person name="Fu X."/>
            <person name="Schnable P.S."/>
            <person name="Li F."/>
            <person name="Zhang H."/>
            <person name="Feng B."/>
            <person name="Zhu X."/>
            <person name="Liu R."/>
            <person name="Schnable J.C."/>
            <person name="Zhu J.-K."/>
            <person name="Zhang H."/>
        </authorList>
    </citation>
    <scope>NUCLEOTIDE SEQUENCE [LARGE SCALE GENOMIC DNA]</scope>
</reference>
<evidence type="ECO:0000256" key="1">
    <source>
        <dbReference type="ARBA" id="ARBA00004370"/>
    </source>
</evidence>
<gene>
    <name evidence="12" type="ORF">C2845_PM09G14280</name>
</gene>
<keyword evidence="7" id="KW-0560">Oxidoreductase</keyword>
<keyword evidence="10" id="KW-0472">Membrane</keyword>
<keyword evidence="6" id="KW-1133">Transmembrane helix</keyword>
<comment type="caution">
    <text evidence="12">The sequence shown here is derived from an EMBL/GenBank/DDBJ whole genome shotgun (WGS) entry which is preliminary data.</text>
</comment>
<evidence type="ECO:0000313" key="12">
    <source>
        <dbReference type="EMBL" id="RLN11928.1"/>
    </source>
</evidence>
<comment type="subcellular location">
    <subcellularLocation>
        <location evidence="1">Membrane</location>
    </subcellularLocation>
</comment>
<dbReference type="GO" id="GO:0020037">
    <property type="term" value="F:heme binding"/>
    <property type="evidence" value="ECO:0007669"/>
    <property type="project" value="InterPro"/>
</dbReference>
<dbReference type="Gene3D" id="1.10.630.10">
    <property type="entry name" value="Cytochrome P450"/>
    <property type="match status" value="2"/>
</dbReference>
<dbReference type="GO" id="GO:0006629">
    <property type="term" value="P:lipid metabolic process"/>
    <property type="evidence" value="ECO:0007669"/>
    <property type="project" value="UniProtKB-ARBA"/>
</dbReference>
<keyword evidence="8" id="KW-0408">Iron</keyword>
<keyword evidence="5" id="KW-0479">Metal-binding</keyword>
<keyword evidence="3" id="KW-0349">Heme</keyword>
<evidence type="ECO:0000313" key="13">
    <source>
        <dbReference type="Proteomes" id="UP000275267"/>
    </source>
</evidence>
<keyword evidence="9" id="KW-0503">Monooxygenase</keyword>
<organism evidence="12 13">
    <name type="scientific">Panicum miliaceum</name>
    <name type="common">Proso millet</name>
    <name type="synonym">Broomcorn millet</name>
    <dbReference type="NCBI Taxonomy" id="4540"/>
    <lineage>
        <taxon>Eukaryota</taxon>
        <taxon>Viridiplantae</taxon>
        <taxon>Streptophyta</taxon>
        <taxon>Embryophyta</taxon>
        <taxon>Tracheophyta</taxon>
        <taxon>Spermatophyta</taxon>
        <taxon>Magnoliopsida</taxon>
        <taxon>Liliopsida</taxon>
        <taxon>Poales</taxon>
        <taxon>Poaceae</taxon>
        <taxon>PACMAD clade</taxon>
        <taxon>Panicoideae</taxon>
        <taxon>Panicodae</taxon>
        <taxon>Paniceae</taxon>
        <taxon>Panicinae</taxon>
        <taxon>Panicum</taxon>
        <taxon>Panicum sect. Panicum</taxon>
    </lineage>
</organism>
<evidence type="ECO:0000256" key="10">
    <source>
        <dbReference type="ARBA" id="ARBA00023136"/>
    </source>
</evidence>
<dbReference type="SUPFAM" id="SSF48264">
    <property type="entry name" value="Cytochrome P450"/>
    <property type="match status" value="2"/>
</dbReference>
<dbReference type="STRING" id="4540.A0A3L6S0I4"/>
<dbReference type="EMBL" id="PQIB02000006">
    <property type="protein sequence ID" value="RLN11928.1"/>
    <property type="molecule type" value="Genomic_DNA"/>
</dbReference>
<proteinExistence type="inferred from homology"/>
<dbReference type="GO" id="GO:0016020">
    <property type="term" value="C:membrane"/>
    <property type="evidence" value="ECO:0007669"/>
    <property type="project" value="UniProtKB-SubCell"/>
</dbReference>
<keyword evidence="4" id="KW-0812">Transmembrane</keyword>
<keyword evidence="13" id="KW-1185">Reference proteome</keyword>
<evidence type="ECO:0000256" key="9">
    <source>
        <dbReference type="ARBA" id="ARBA00023033"/>
    </source>
</evidence>
<evidence type="ECO:0000256" key="8">
    <source>
        <dbReference type="ARBA" id="ARBA00023004"/>
    </source>
</evidence>
<dbReference type="InterPro" id="IPR050665">
    <property type="entry name" value="Cytochrome_P450_Monooxygen"/>
</dbReference>
<dbReference type="GO" id="GO:0005506">
    <property type="term" value="F:iron ion binding"/>
    <property type="evidence" value="ECO:0007669"/>
    <property type="project" value="InterPro"/>
</dbReference>
<dbReference type="InterPro" id="IPR036396">
    <property type="entry name" value="Cyt_P450_sf"/>
</dbReference>
<dbReference type="OrthoDB" id="1738464at2759"/>
<dbReference type="GO" id="GO:0016705">
    <property type="term" value="F:oxidoreductase activity, acting on paired donors, with incorporation or reduction of molecular oxygen"/>
    <property type="evidence" value="ECO:0007669"/>
    <property type="project" value="InterPro"/>
</dbReference>
<dbReference type="PANTHER" id="PTHR24282">
    <property type="entry name" value="CYTOCHROME P450 FAMILY MEMBER"/>
    <property type="match status" value="1"/>
</dbReference>
<evidence type="ECO:0000256" key="6">
    <source>
        <dbReference type="ARBA" id="ARBA00022989"/>
    </source>
</evidence>
<accession>A0A3L6S0I4</accession>
<evidence type="ECO:0000256" key="7">
    <source>
        <dbReference type="ARBA" id="ARBA00023002"/>
    </source>
</evidence>
<evidence type="ECO:0000256" key="2">
    <source>
        <dbReference type="ARBA" id="ARBA00010617"/>
    </source>
</evidence>
<name>A0A3L6S0I4_PANMI</name>
<evidence type="ECO:0000256" key="3">
    <source>
        <dbReference type="ARBA" id="ARBA00022617"/>
    </source>
</evidence>